<name>A0A346Y4B6_9ACTN</name>
<dbReference type="KEGG" id="euz:DVS28_a4652"/>
<dbReference type="Proteomes" id="UP000264006">
    <property type="component" value="Chromosome"/>
</dbReference>
<proteinExistence type="predicted"/>
<feature type="compositionally biased region" description="Pro residues" evidence="1">
    <location>
        <begin position="318"/>
        <end position="328"/>
    </location>
</feature>
<dbReference type="Pfam" id="PF04168">
    <property type="entry name" value="Alpha-E"/>
    <property type="match status" value="1"/>
</dbReference>
<dbReference type="OrthoDB" id="9803532at2"/>
<gene>
    <name evidence="3" type="ORF">DVS28_a4652</name>
</gene>
<organism evidence="3 4">
    <name type="scientific">Euzebya pacifica</name>
    <dbReference type="NCBI Taxonomy" id="1608957"/>
    <lineage>
        <taxon>Bacteria</taxon>
        <taxon>Bacillati</taxon>
        <taxon>Actinomycetota</taxon>
        <taxon>Nitriliruptoria</taxon>
        <taxon>Euzebyales</taxon>
    </lineage>
</organism>
<reference evidence="3 4" key="1">
    <citation type="submission" date="2018-09" db="EMBL/GenBank/DDBJ databases">
        <title>Complete genome sequence of Euzebya sp. DY32-46 isolated from seawater of Pacific Ocean.</title>
        <authorList>
            <person name="Xu L."/>
            <person name="Wu Y.-H."/>
            <person name="Xu X.-W."/>
        </authorList>
    </citation>
    <scope>NUCLEOTIDE SEQUENCE [LARGE SCALE GENOMIC DNA]</scope>
    <source>
        <strain evidence="3 4">DY32-46</strain>
    </source>
</reference>
<protein>
    <submittedName>
        <fullName evidence="3">Protein containing domains DUF403</fullName>
    </submittedName>
</protein>
<evidence type="ECO:0000313" key="4">
    <source>
        <dbReference type="Proteomes" id="UP000264006"/>
    </source>
</evidence>
<evidence type="ECO:0000256" key="1">
    <source>
        <dbReference type="SAM" id="MobiDB-lite"/>
    </source>
</evidence>
<dbReference type="RefSeq" id="WP_114593511.1">
    <property type="nucleotide sequence ID" value="NZ_CP031165.1"/>
</dbReference>
<evidence type="ECO:0000313" key="3">
    <source>
        <dbReference type="EMBL" id="AXV09313.1"/>
    </source>
</evidence>
<feature type="domain" description="DUF403" evidence="2">
    <location>
        <begin position="2"/>
        <end position="317"/>
    </location>
</feature>
<feature type="region of interest" description="Disordered" evidence="1">
    <location>
        <begin position="316"/>
        <end position="367"/>
    </location>
</feature>
<evidence type="ECO:0000259" key="2">
    <source>
        <dbReference type="Pfam" id="PF04168"/>
    </source>
</evidence>
<feature type="compositionally biased region" description="Low complexity" evidence="1">
    <location>
        <begin position="334"/>
        <end position="347"/>
    </location>
</feature>
<dbReference type="PANTHER" id="PTHR34595:SF7">
    <property type="entry name" value="SLL1039 PROTEIN"/>
    <property type="match status" value="1"/>
</dbReference>
<accession>A0A346Y4B6</accession>
<keyword evidence="4" id="KW-1185">Reference proteome</keyword>
<dbReference type="PANTHER" id="PTHR34595">
    <property type="entry name" value="BLR5612 PROTEIN"/>
    <property type="match status" value="1"/>
</dbReference>
<dbReference type="InterPro" id="IPR051680">
    <property type="entry name" value="ATP-dep_Glu-Cys_Ligase-2"/>
</dbReference>
<dbReference type="InterPro" id="IPR007296">
    <property type="entry name" value="DUF403"/>
</dbReference>
<sequence>MLLSRLAENIYWAGRYLERAEDTARLVKVHTELYLDLPQATSMGWNPLLAVTGSGDAYDEHVRRNGADVDLSEELRVVTFLTTSQDNPSSVLSCLNAARANLRSVRALLPRSGWEQVNHLHLWARDTQGKAVPRRSRTEWANDLIRKCQTVTGLLSGTMSHDESYRFLEVGRHLERADMTTRVLDVQAHVLLQQITAGSTYADVTWMSVLKSLSAMQMFRRVARAGVSGSRALNFLLCDREFPRSVAHCLVELDRGLRLLPNSATVITAVGDALIRLDRADLDVHLKAMAPGELHDFMDRLQTDIGHVHATASDTWFAPPPVTVPEPEPAMTESTPAAPAGASQSQSVGNGQQTQRQSAARAVPSST</sequence>
<dbReference type="EMBL" id="CP031165">
    <property type="protein sequence ID" value="AXV09313.1"/>
    <property type="molecule type" value="Genomic_DNA"/>
</dbReference>
<feature type="compositionally biased region" description="Polar residues" evidence="1">
    <location>
        <begin position="348"/>
        <end position="367"/>
    </location>
</feature>
<dbReference type="AlphaFoldDB" id="A0A346Y4B6"/>